<dbReference type="GO" id="GO:0016740">
    <property type="term" value="F:transferase activity"/>
    <property type="evidence" value="ECO:0007669"/>
    <property type="project" value="UniProtKB-KW"/>
</dbReference>
<dbReference type="EMBL" id="JFBX01000686">
    <property type="protein sequence ID" value="KXH31014.1"/>
    <property type="molecule type" value="Genomic_DNA"/>
</dbReference>
<feature type="region of interest" description="Disordered" evidence="9">
    <location>
        <begin position="1255"/>
        <end position="1319"/>
    </location>
</feature>
<feature type="compositionally biased region" description="Low complexity" evidence="9">
    <location>
        <begin position="804"/>
        <end position="864"/>
    </location>
</feature>
<evidence type="ECO:0000259" key="11">
    <source>
        <dbReference type="Pfam" id="PF07779"/>
    </source>
</evidence>
<dbReference type="PANTHER" id="PTHR13533:SF1">
    <property type="entry name" value="N-ACETYLNEURAMINATE 9-O-ACETYLTRANSFERASE"/>
    <property type="match status" value="1"/>
</dbReference>
<keyword evidence="3" id="KW-0808">Transferase</keyword>
<name>A0A135S541_9PEZI</name>
<dbReference type="OrthoDB" id="1932925at2759"/>
<evidence type="ECO:0000256" key="4">
    <source>
        <dbReference type="ARBA" id="ARBA00022692"/>
    </source>
</evidence>
<feature type="transmembrane region" description="Helical" evidence="10">
    <location>
        <begin position="363"/>
        <end position="384"/>
    </location>
</feature>
<dbReference type="Pfam" id="PF07779">
    <property type="entry name" value="Cas1_AcylT"/>
    <property type="match status" value="1"/>
</dbReference>
<accession>A0A135S541</accession>
<reference evidence="12 13" key="1">
    <citation type="submission" date="2014-02" db="EMBL/GenBank/DDBJ databases">
        <title>The genome sequence of Colletotrichum simmondsii CBS122122.</title>
        <authorList>
            <person name="Baroncelli R."/>
            <person name="Thon M.R."/>
        </authorList>
    </citation>
    <scope>NUCLEOTIDE SEQUENCE [LARGE SCALE GENOMIC DNA]</scope>
    <source>
        <strain evidence="12 13">CBS122122</strain>
    </source>
</reference>
<dbReference type="GO" id="GO:0005794">
    <property type="term" value="C:Golgi apparatus"/>
    <property type="evidence" value="ECO:0007669"/>
    <property type="project" value="UniProtKB-ARBA"/>
</dbReference>
<feature type="transmembrane region" description="Helical" evidence="10">
    <location>
        <begin position="545"/>
        <end position="563"/>
    </location>
</feature>
<feature type="transmembrane region" description="Helical" evidence="10">
    <location>
        <begin position="656"/>
        <end position="675"/>
    </location>
</feature>
<evidence type="ECO:0000313" key="12">
    <source>
        <dbReference type="EMBL" id="KXH31014.1"/>
    </source>
</evidence>
<dbReference type="InterPro" id="IPR012419">
    <property type="entry name" value="Cas1_AcylTrans_dom"/>
</dbReference>
<keyword evidence="5 10" id="KW-1133">Transmembrane helix</keyword>
<feature type="transmembrane region" description="Helical" evidence="10">
    <location>
        <begin position="491"/>
        <end position="510"/>
    </location>
</feature>
<feature type="region of interest" description="Disordered" evidence="9">
    <location>
        <begin position="791"/>
        <end position="864"/>
    </location>
</feature>
<feature type="transmembrane region" description="Helical" evidence="10">
    <location>
        <begin position="598"/>
        <end position="615"/>
    </location>
</feature>
<evidence type="ECO:0000256" key="10">
    <source>
        <dbReference type="SAM" id="Phobius"/>
    </source>
</evidence>
<comment type="caution">
    <text evidence="12">The sequence shown here is derived from an EMBL/GenBank/DDBJ whole genome shotgun (WGS) entry which is preliminary data.</text>
</comment>
<feature type="region of interest" description="Disordered" evidence="9">
    <location>
        <begin position="1136"/>
        <end position="1241"/>
    </location>
</feature>
<comment type="similarity">
    <text evidence="2">Belongs to the PC-esterase family. CASD1 subfamily.</text>
</comment>
<evidence type="ECO:0000256" key="8">
    <source>
        <dbReference type="SAM" id="Coils"/>
    </source>
</evidence>
<dbReference type="GO" id="GO:0005975">
    <property type="term" value="P:carbohydrate metabolic process"/>
    <property type="evidence" value="ECO:0007669"/>
    <property type="project" value="UniProtKB-ARBA"/>
</dbReference>
<keyword evidence="8" id="KW-0175">Coiled coil</keyword>
<keyword evidence="7" id="KW-0325">Glycoprotein</keyword>
<keyword evidence="4 10" id="KW-0812">Transmembrane</keyword>
<gene>
    <name evidence="12" type="ORF">CSIM01_07899</name>
</gene>
<keyword evidence="13" id="KW-1185">Reference proteome</keyword>
<evidence type="ECO:0000256" key="9">
    <source>
        <dbReference type="SAM" id="MobiDB-lite"/>
    </source>
</evidence>
<feature type="compositionally biased region" description="Low complexity" evidence="9">
    <location>
        <begin position="1266"/>
        <end position="1282"/>
    </location>
</feature>
<protein>
    <submittedName>
        <fullName evidence="12">Cas1p-like protein</fullName>
    </submittedName>
</protein>
<evidence type="ECO:0000256" key="5">
    <source>
        <dbReference type="ARBA" id="ARBA00022989"/>
    </source>
</evidence>
<keyword evidence="6 10" id="KW-0472">Membrane</keyword>
<proteinExistence type="inferred from homology"/>
<dbReference type="PANTHER" id="PTHR13533">
    <property type="entry name" value="N-ACETYLNEURAMINATE 9-O-ACETYLTRANSFERASE"/>
    <property type="match status" value="1"/>
</dbReference>
<comment type="subcellular location">
    <subcellularLocation>
        <location evidence="1">Membrane</location>
        <topology evidence="1">Multi-pass membrane protein</topology>
    </subcellularLocation>
</comment>
<feature type="transmembrane region" description="Helical" evidence="10">
    <location>
        <begin position="466"/>
        <end position="484"/>
    </location>
</feature>
<feature type="compositionally biased region" description="Low complexity" evidence="9">
    <location>
        <begin position="1175"/>
        <end position="1185"/>
    </location>
</feature>
<organism evidence="12 13">
    <name type="scientific">Colletotrichum simmondsii</name>
    <dbReference type="NCBI Taxonomy" id="703756"/>
    <lineage>
        <taxon>Eukaryota</taxon>
        <taxon>Fungi</taxon>
        <taxon>Dikarya</taxon>
        <taxon>Ascomycota</taxon>
        <taxon>Pezizomycotina</taxon>
        <taxon>Sordariomycetes</taxon>
        <taxon>Hypocreomycetidae</taxon>
        <taxon>Glomerellales</taxon>
        <taxon>Glomerellaceae</taxon>
        <taxon>Colletotrichum</taxon>
        <taxon>Colletotrichum acutatum species complex</taxon>
    </lineage>
</organism>
<dbReference type="Proteomes" id="UP000070328">
    <property type="component" value="Unassembled WGS sequence"/>
</dbReference>
<feature type="compositionally biased region" description="Low complexity" evidence="9">
    <location>
        <begin position="1210"/>
        <end position="1241"/>
    </location>
</feature>
<evidence type="ECO:0000256" key="7">
    <source>
        <dbReference type="ARBA" id="ARBA00023180"/>
    </source>
</evidence>
<dbReference type="GO" id="GO:0016020">
    <property type="term" value="C:membrane"/>
    <property type="evidence" value="ECO:0007669"/>
    <property type="project" value="UniProtKB-SubCell"/>
</dbReference>
<feature type="domain" description="Cas1p 10 TM acyl transferase" evidence="11">
    <location>
        <begin position="312"/>
        <end position="794"/>
    </location>
</feature>
<feature type="transmembrane region" description="Helical" evidence="10">
    <location>
        <begin position="396"/>
        <end position="417"/>
    </location>
</feature>
<sequence length="1319" mass="142912">MSRVGLPKEGQHDPYKCNALLSNGTWRSRPGSNLPRDVFSKWEPDNCRMREMSREDVSDCFAGRHLVIIGDSTMRQLYFAAMTRLDHHVAEKAILDFAVSDDKHQNLTTDVEGVKLEFIWDPWLNSTSLHSQLARFRDRPGSADYEKLVRQEGRESPALIVLGTPGLWAARQGGDRYLELFREGINVLMPYLHKSIDELMVYPQSNSQSAFAELSNHVLMAPVPVPAYDMLTTSRARAITPKRIDAMNWNLDHLELNEQSHIAWAYNSMTEGHDDAMLEDGIHSVDIVAERKLDVVLNAHCNAGLIRRGYANQVTCCAPYSPLRRIQLLLLGLNVLTMPILFLSRQQDAFPSARTSRFMDTLLALATILIVAVYCLIADRTHIFAKQDKYFDIPDFISPLVGLAIFAALSVRFKAPVLSSAKGLTTTSFLSREQSDEWRGWMLLFVLLYKYHTASESLAMYKVHKFLMATFIFLFSYGHTMYFLRTEDFSLRRVAYVLGRLNLLTCLIAFMVSSEWIIYTAPLLTFWFAVIYATLACFKKWNSNPVAFFVKVVVFAACTSYLVQSTRTPERFLSILKRACGIYWDVNPLRAHFAMDRFIPYFGILTAAATHRVSVLRRRQHGINAEAFFEKINNALDRGLLEITYPEQDAIPVKPIMIIFAIAYLIVFIILAFIAEVYHNNQSYDTYHPYTSPWFVLSAIITRNSFRKLRDLQIPPAAALGRMSLEAYVLHHHIWLASDGAGVLRIGSGGHLPRAAEVTIIATVFLWACNRCQSATVRIVKGLTGVEEREQAEEVSLGRSLPVKDAPAQDAKAADKGQGQNQNQNQNQNQTQDKNNAKGNNNDGKNNNNNNNKNNNNNNNNKNNGDVNIIQNIIKPNIIVVQENLDKINQLQRQNERELAALVQSQLALATQLQTVKDNIRINHFKAQFPQADTIIVTVTGLVDNRNQGQQNKRYLVNQLLADNGQAGKQTLVMVTDPTNLEISTPQAASAQANAFGAARVQLEDSSSSAGSNTSDFSAQAVGSAPADNTLSLAAFNQAAPFGQVGQSIILPAGTQAPQLLSVPDPAAIILPQQQGLFVQNAGTFLTDCATSAANAANGNPALAAAAAQIFSSFEQIAAAQLAGLSGLGIFNGNRGNNTAQAPPPPPAQAQGQGQNLGSIAVGANQGGIQPPPAAVAAQPPAQVATPPPPPAQAQAQQGGQNLGSIAVGANQGQPAPAAAQPPAQIAAPPPASQNAPAAQPGAAIVDGANQAIAPVQFGKNPGTPPQAAAPASAPAAAPPAQGNTGSGVVIVGSNPGGQSVTQPAPAPPAAPVAAAPAA</sequence>
<feature type="transmembrane region" description="Helical" evidence="10">
    <location>
        <begin position="516"/>
        <end position="538"/>
    </location>
</feature>
<feature type="coiled-coil region" evidence="8">
    <location>
        <begin position="881"/>
        <end position="908"/>
    </location>
</feature>
<evidence type="ECO:0000256" key="3">
    <source>
        <dbReference type="ARBA" id="ARBA00022679"/>
    </source>
</evidence>
<evidence type="ECO:0000256" key="6">
    <source>
        <dbReference type="ARBA" id="ARBA00023136"/>
    </source>
</evidence>
<evidence type="ECO:0000313" key="13">
    <source>
        <dbReference type="Proteomes" id="UP000070328"/>
    </source>
</evidence>
<evidence type="ECO:0000256" key="1">
    <source>
        <dbReference type="ARBA" id="ARBA00004141"/>
    </source>
</evidence>
<evidence type="ECO:0000256" key="2">
    <source>
        <dbReference type="ARBA" id="ARBA00010666"/>
    </source>
</evidence>